<dbReference type="Pfam" id="PF04954">
    <property type="entry name" value="SIP"/>
    <property type="match status" value="1"/>
</dbReference>
<dbReference type="InterPro" id="IPR039374">
    <property type="entry name" value="SIP_fam"/>
</dbReference>
<accession>A0A944D4R7</accession>
<dbReference type="Proteomes" id="UP000694660">
    <property type="component" value="Unassembled WGS sequence"/>
</dbReference>
<evidence type="ECO:0000313" key="3">
    <source>
        <dbReference type="EMBL" id="MBT0959985.1"/>
    </source>
</evidence>
<dbReference type="InterPro" id="IPR039261">
    <property type="entry name" value="FNR_nucleotide-bd"/>
</dbReference>
<dbReference type="PANTHER" id="PTHR30157:SF0">
    <property type="entry name" value="NADPH-DEPENDENT FERRIC-CHELATE REDUCTASE"/>
    <property type="match status" value="1"/>
</dbReference>
<evidence type="ECO:0000259" key="2">
    <source>
        <dbReference type="PROSITE" id="PS51384"/>
    </source>
</evidence>
<dbReference type="InterPro" id="IPR017927">
    <property type="entry name" value="FAD-bd_FR_type"/>
</dbReference>
<dbReference type="RefSeq" id="WP_214359746.1">
    <property type="nucleotide sequence ID" value="NZ_JAEKFT010000002.1"/>
</dbReference>
<feature type="domain" description="FAD-binding FR-type" evidence="2">
    <location>
        <begin position="23"/>
        <end position="127"/>
    </location>
</feature>
<dbReference type="PANTHER" id="PTHR30157">
    <property type="entry name" value="FERRIC REDUCTASE, NADPH-DEPENDENT"/>
    <property type="match status" value="1"/>
</dbReference>
<dbReference type="InterPro" id="IPR007037">
    <property type="entry name" value="SIP_rossman_dom"/>
</dbReference>
<reference evidence="4" key="1">
    <citation type="journal article" date="2022" name="ISME J.">
        <title>Genetic and phylogenetic analysis of dissimilatory iodate-reducing bacteria identifies potential niches across the world's oceans.</title>
        <authorList>
            <person name="Reyes-Umana V."/>
            <person name="Henning Z."/>
            <person name="Lee K."/>
            <person name="Barnum T.P."/>
            <person name="Coates J.D."/>
        </authorList>
    </citation>
    <scope>NUCLEOTIDE SEQUENCE [LARGE SCALE GENOMIC DNA]</scope>
    <source>
        <strain evidence="4">IR12</strain>
    </source>
</reference>
<gene>
    <name evidence="3" type="ORF">I8J34_02255</name>
</gene>
<dbReference type="PROSITE" id="PS51384">
    <property type="entry name" value="FAD_FR"/>
    <property type="match status" value="1"/>
</dbReference>
<dbReference type="SUPFAM" id="SSF63380">
    <property type="entry name" value="Riboflavin synthase domain-like"/>
    <property type="match status" value="1"/>
</dbReference>
<comment type="caution">
    <text evidence="3">The sequence shown here is derived from an EMBL/GenBank/DDBJ whole genome shotgun (WGS) entry which is preliminary data.</text>
</comment>
<evidence type="ECO:0000313" key="4">
    <source>
        <dbReference type="Proteomes" id="UP000694660"/>
    </source>
</evidence>
<proteinExistence type="inferred from homology"/>
<comment type="similarity">
    <text evidence="1">Belongs to the SIP oxidoreductase family.</text>
</comment>
<dbReference type="EMBL" id="JAEKFT010000002">
    <property type="protein sequence ID" value="MBT0959985.1"/>
    <property type="molecule type" value="Genomic_DNA"/>
</dbReference>
<protein>
    <submittedName>
        <fullName evidence="3">Siderophore-interacting protein</fullName>
    </submittedName>
</protein>
<dbReference type="Gene3D" id="3.40.50.80">
    <property type="entry name" value="Nucleotide-binding domain of ferredoxin-NADP reductase (FNR) module"/>
    <property type="match status" value="1"/>
</dbReference>
<evidence type="ECO:0000256" key="1">
    <source>
        <dbReference type="ARBA" id="ARBA00035644"/>
    </source>
</evidence>
<sequence length="249" mass="27770">MHPQSPSASSAPPRRIQRIRHELRFREVVVDRVERPTPGFARVTFSGTSLADFRSDGFDDHVKFVFDDEDGTRVRRDYTPRHYDAARGELTLEFALHDDGPAGRWARRAQAGQTVTIAGPKGSMCVPTDYDWHLLVGDASALPAIHRRIEEMPAHSRVLAVIQAPTADRRHLHSAAALTLLWVADADALIDAVQALARPEGDGFAWGAGEASAMARLRDVLTRQWQLPREAMRVSSYWRIGQADFSEKA</sequence>
<dbReference type="InterPro" id="IPR017938">
    <property type="entry name" value="Riboflavin_synthase-like_b-brl"/>
</dbReference>
<dbReference type="GO" id="GO:0016491">
    <property type="term" value="F:oxidoreductase activity"/>
    <property type="evidence" value="ECO:0007669"/>
    <property type="project" value="InterPro"/>
</dbReference>
<dbReference type="Gene3D" id="2.40.30.10">
    <property type="entry name" value="Translation factors"/>
    <property type="match status" value="1"/>
</dbReference>
<dbReference type="CDD" id="cd06193">
    <property type="entry name" value="siderophore_interacting"/>
    <property type="match status" value="1"/>
</dbReference>
<dbReference type="InterPro" id="IPR013113">
    <property type="entry name" value="SIP_FAD-bd"/>
</dbReference>
<organism evidence="3 4">
    <name type="scientific">Denitromonas iodatirespirans</name>
    <dbReference type="NCBI Taxonomy" id="2795389"/>
    <lineage>
        <taxon>Bacteria</taxon>
        <taxon>Pseudomonadati</taxon>
        <taxon>Pseudomonadota</taxon>
        <taxon>Betaproteobacteria</taxon>
        <taxon>Rhodocyclales</taxon>
        <taxon>Zoogloeaceae</taxon>
        <taxon>Denitromonas</taxon>
    </lineage>
</organism>
<dbReference type="Pfam" id="PF08021">
    <property type="entry name" value="FAD_binding_9"/>
    <property type="match status" value="1"/>
</dbReference>
<name>A0A944D4R7_DENI1</name>
<dbReference type="AlphaFoldDB" id="A0A944D4R7"/>
<keyword evidence="4" id="KW-1185">Reference proteome</keyword>